<dbReference type="RefSeq" id="WP_123270518.1">
    <property type="nucleotide sequence ID" value="NZ_RJJQ01000004.1"/>
</dbReference>
<dbReference type="InterPro" id="IPR003959">
    <property type="entry name" value="ATPase_AAA_core"/>
</dbReference>
<keyword evidence="1" id="KW-0227">DNA damage</keyword>
<evidence type="ECO:0000256" key="2">
    <source>
        <dbReference type="SAM" id="MobiDB-lite"/>
    </source>
</evidence>
<keyword evidence="1" id="KW-0742">SOS response</keyword>
<dbReference type="Gene3D" id="3.40.50.300">
    <property type="entry name" value="P-loop containing nucleotide triphosphate hydrolases"/>
    <property type="match status" value="1"/>
</dbReference>
<evidence type="ECO:0000259" key="3">
    <source>
        <dbReference type="Pfam" id="PF13304"/>
    </source>
</evidence>
<name>A0A3M9MF58_9MICO</name>
<dbReference type="GO" id="GO:0009432">
    <property type="term" value="P:SOS response"/>
    <property type="evidence" value="ECO:0007669"/>
    <property type="project" value="UniProtKB-KW"/>
</dbReference>
<proteinExistence type="predicted"/>
<keyword evidence="5" id="KW-1185">Reference proteome</keyword>
<dbReference type="GO" id="GO:0006302">
    <property type="term" value="P:double-strand break repair"/>
    <property type="evidence" value="ECO:0007669"/>
    <property type="project" value="TreeGrafter"/>
</dbReference>
<dbReference type="EMBL" id="RJJQ01000004">
    <property type="protein sequence ID" value="RNI23777.1"/>
    <property type="molecule type" value="Genomic_DNA"/>
</dbReference>
<feature type="region of interest" description="Disordered" evidence="2">
    <location>
        <begin position="299"/>
        <end position="319"/>
    </location>
</feature>
<dbReference type="Pfam" id="PF13304">
    <property type="entry name" value="AAA_21"/>
    <property type="match status" value="1"/>
</dbReference>
<evidence type="ECO:0000313" key="4">
    <source>
        <dbReference type="EMBL" id="RNI23777.1"/>
    </source>
</evidence>
<dbReference type="GO" id="GO:0000731">
    <property type="term" value="P:DNA synthesis involved in DNA repair"/>
    <property type="evidence" value="ECO:0007669"/>
    <property type="project" value="TreeGrafter"/>
</dbReference>
<dbReference type="GO" id="GO:0016887">
    <property type="term" value="F:ATP hydrolysis activity"/>
    <property type="evidence" value="ECO:0007669"/>
    <property type="project" value="InterPro"/>
</dbReference>
<dbReference type="PANTHER" id="PTHR32182:SF22">
    <property type="entry name" value="ATP-DEPENDENT ENDONUCLEASE, OLD FAMILY-RELATED"/>
    <property type="match status" value="1"/>
</dbReference>
<evidence type="ECO:0000256" key="1">
    <source>
        <dbReference type="ARBA" id="ARBA00023236"/>
    </source>
</evidence>
<comment type="caution">
    <text evidence="4">The sequence shown here is derived from an EMBL/GenBank/DDBJ whole genome shotgun (WGS) entry which is preliminary data.</text>
</comment>
<accession>A0A3M9MF58</accession>
<organism evidence="4 5">
    <name type="scientific">Flexivirga caeni</name>
    <dbReference type="NCBI Taxonomy" id="2294115"/>
    <lineage>
        <taxon>Bacteria</taxon>
        <taxon>Bacillati</taxon>
        <taxon>Actinomycetota</taxon>
        <taxon>Actinomycetes</taxon>
        <taxon>Micrococcales</taxon>
        <taxon>Dermacoccaceae</taxon>
        <taxon>Flexivirga</taxon>
    </lineage>
</organism>
<dbReference type="OrthoDB" id="4428168at2"/>
<dbReference type="PANTHER" id="PTHR32182">
    <property type="entry name" value="DNA REPLICATION AND REPAIR PROTEIN RECF"/>
    <property type="match status" value="1"/>
</dbReference>
<sequence>MTDDTERRATEAEIELADQVQRLRAVDVDPAPVMVAVAAIADDAEELKRKVERLVDAFRVRQLSLITEVAGSDLPDIDTADLLQDLDSLAHDLDGRASALEGEGFAQRIEQVTRQRRDLGARIALAHVKDDAVAERHRLRERHQIEEARKQTATTGLTTKAGELTRKYVTVAVQDRFSRESDRLRVEQVTLQDKKGRHGVLLHKPDFIDATLNATLPQVLSEGEQTALGLAGFFTEAYFDQSRSTLVLDDPVTSLDHERRGRVAQRLVELAHDRQVIVFTHDATFSADINRFAGEENTAVTTRSVQRSRGDQRPGACREDHPWAVKDAQARLGELKQDLVRIKKAAPDWDDEVYDREVSMWAGQLSETWERFVSQNIADALVNRGNLEIQVTMMKVVAQITPEDNKQFQESYKRCSRWARRHDKDTALNYVPPPVEELEKEHAFVGSWFERVRRYKNQ</sequence>
<dbReference type="GO" id="GO:0005524">
    <property type="term" value="F:ATP binding"/>
    <property type="evidence" value="ECO:0007669"/>
    <property type="project" value="InterPro"/>
</dbReference>
<feature type="compositionally biased region" description="Basic and acidic residues" evidence="2">
    <location>
        <begin position="308"/>
        <end position="319"/>
    </location>
</feature>
<gene>
    <name evidence="4" type="ORF">EFY87_05705</name>
</gene>
<dbReference type="AlphaFoldDB" id="A0A3M9MF58"/>
<dbReference type="SUPFAM" id="SSF52540">
    <property type="entry name" value="P-loop containing nucleoside triphosphate hydrolases"/>
    <property type="match status" value="1"/>
</dbReference>
<reference evidence="4 5" key="1">
    <citation type="submission" date="2018-11" db="EMBL/GenBank/DDBJ databases">
        <title>Draft genome of Simplicispira Flexivirga sp. BO-16.</title>
        <authorList>
            <person name="Im W.T."/>
        </authorList>
    </citation>
    <scope>NUCLEOTIDE SEQUENCE [LARGE SCALE GENOMIC DNA]</scope>
    <source>
        <strain evidence="4 5">BO-16</strain>
    </source>
</reference>
<evidence type="ECO:0000313" key="5">
    <source>
        <dbReference type="Proteomes" id="UP000271678"/>
    </source>
</evidence>
<dbReference type="Proteomes" id="UP000271678">
    <property type="component" value="Unassembled WGS sequence"/>
</dbReference>
<dbReference type="InterPro" id="IPR027417">
    <property type="entry name" value="P-loop_NTPase"/>
</dbReference>
<feature type="domain" description="ATPase AAA-type core" evidence="3">
    <location>
        <begin position="165"/>
        <end position="284"/>
    </location>
</feature>
<protein>
    <recommendedName>
        <fullName evidence="3">ATPase AAA-type core domain-containing protein</fullName>
    </recommendedName>
</protein>